<feature type="signal peptide" evidence="7">
    <location>
        <begin position="1"/>
        <end position="19"/>
    </location>
</feature>
<keyword evidence="5 6" id="KW-0408">Iron</keyword>
<feature type="domain" description="Cytochrome c" evidence="8">
    <location>
        <begin position="173"/>
        <end position="261"/>
    </location>
</feature>
<dbReference type="PROSITE" id="PS51007">
    <property type="entry name" value="CYTC"/>
    <property type="match status" value="1"/>
</dbReference>
<accession>A0A0A1YE85</accession>
<dbReference type="InterPro" id="IPR036909">
    <property type="entry name" value="Cyt_c-like_dom_sf"/>
</dbReference>
<evidence type="ECO:0000256" key="4">
    <source>
        <dbReference type="ARBA" id="ARBA00022982"/>
    </source>
</evidence>
<comment type="caution">
    <text evidence="9">The sequence shown here is derived from an EMBL/GenBank/DDBJ whole genome shotgun (WGS) entry which is preliminary data.</text>
</comment>
<sequence length="268" mass="29100">MNPAGLILALLIFAGAAQAAELTLSIGAASRTWSTVELLAHPRTQQIVIADDVSYKRNMHYQAVPLAALLTDVQPGDHLQVLAMDGFAAELPAAPLLKSSAAQAWLAVEDPARPWPALSAGKASAGPFYLVWQNPQAARIGPEQWPFKIASIRRLAPVAERFPALLPASAAEPAVQAGFAQYQKHCMACHRLNTAGDSQLGPDLNLPHNPTEYFASDFLVAYIRDPQSLRRWPQGKMPGFNQAVLSDEELSQLLAYLRHMAGRKRNAQ</sequence>
<dbReference type="GO" id="GO:0009055">
    <property type="term" value="F:electron transfer activity"/>
    <property type="evidence" value="ECO:0007669"/>
    <property type="project" value="InterPro"/>
</dbReference>
<protein>
    <submittedName>
        <fullName evidence="9">Cytochrome C</fullName>
    </submittedName>
</protein>
<dbReference type="Pfam" id="PF00034">
    <property type="entry name" value="Cytochrom_C"/>
    <property type="match status" value="1"/>
</dbReference>
<reference evidence="9 10" key="1">
    <citation type="journal article" date="2014" name="Genome Announc.">
        <title>Draft Genome Sequence of Petroleum Oil-Degrading Marine Bacterium Pseudomonas taeanensis Strain MS-3, Isolated from a Crude Oil-Contaminated Seashore.</title>
        <authorList>
            <person name="Lee S.Y."/>
            <person name="Kim S.H."/>
            <person name="Lee D.G."/>
            <person name="Shin S."/>
            <person name="Yun S.H."/>
            <person name="Choi C.W."/>
            <person name="Chung Y.H."/>
            <person name="Choi J.S."/>
            <person name="Kahng H.Y."/>
            <person name="Kim S.I."/>
        </authorList>
    </citation>
    <scope>NUCLEOTIDE SEQUENCE [LARGE SCALE GENOMIC DNA]</scope>
    <source>
        <strain evidence="9 10">MS-3</strain>
    </source>
</reference>
<dbReference type="AlphaFoldDB" id="A0A0A1YE85"/>
<dbReference type="Proteomes" id="UP000030063">
    <property type="component" value="Unassembled WGS sequence"/>
</dbReference>
<evidence type="ECO:0000256" key="7">
    <source>
        <dbReference type="SAM" id="SignalP"/>
    </source>
</evidence>
<evidence type="ECO:0000313" key="9">
    <source>
        <dbReference type="EMBL" id="KFX68067.1"/>
    </source>
</evidence>
<dbReference type="InterPro" id="IPR009056">
    <property type="entry name" value="Cyt_c-like_dom"/>
</dbReference>
<dbReference type="RefSeq" id="WP_025167536.1">
    <property type="nucleotide sequence ID" value="NZ_AWSQ01000009.1"/>
</dbReference>
<dbReference type="GO" id="GO:0020037">
    <property type="term" value="F:heme binding"/>
    <property type="evidence" value="ECO:0007669"/>
    <property type="project" value="InterPro"/>
</dbReference>
<dbReference type="PANTHER" id="PTHR37823:SF1">
    <property type="entry name" value="CYTOCHROME C-553-LIKE"/>
    <property type="match status" value="1"/>
</dbReference>
<keyword evidence="10" id="KW-1185">Reference proteome</keyword>
<dbReference type="eggNOG" id="COG2010">
    <property type="taxonomic scope" value="Bacteria"/>
</dbReference>
<dbReference type="STRING" id="1395571.TMS3_0122995"/>
<keyword evidence="1" id="KW-0813">Transport</keyword>
<keyword evidence="4" id="KW-0249">Electron transport</keyword>
<dbReference type="GO" id="GO:0046872">
    <property type="term" value="F:metal ion binding"/>
    <property type="evidence" value="ECO:0007669"/>
    <property type="project" value="UniProtKB-KW"/>
</dbReference>
<dbReference type="InterPro" id="IPR051811">
    <property type="entry name" value="Cytochrome_c550/c551-like"/>
</dbReference>
<dbReference type="EMBL" id="AWSQ01000009">
    <property type="protein sequence ID" value="KFX68067.1"/>
    <property type="molecule type" value="Genomic_DNA"/>
</dbReference>
<evidence type="ECO:0000256" key="1">
    <source>
        <dbReference type="ARBA" id="ARBA00022448"/>
    </source>
</evidence>
<keyword evidence="7" id="KW-0732">Signal</keyword>
<dbReference type="OrthoDB" id="5728201at2"/>
<organism evidence="9 10">
    <name type="scientific">Pseudomonas taeanensis MS-3</name>
    <dbReference type="NCBI Taxonomy" id="1395571"/>
    <lineage>
        <taxon>Bacteria</taxon>
        <taxon>Pseudomonadati</taxon>
        <taxon>Pseudomonadota</taxon>
        <taxon>Gammaproteobacteria</taxon>
        <taxon>Pseudomonadales</taxon>
        <taxon>Pseudomonadaceae</taxon>
        <taxon>Pseudomonas</taxon>
    </lineage>
</organism>
<feature type="chain" id="PRO_5001984572" evidence="7">
    <location>
        <begin position="20"/>
        <end position="268"/>
    </location>
</feature>
<evidence type="ECO:0000256" key="6">
    <source>
        <dbReference type="PROSITE-ProRule" id="PRU00433"/>
    </source>
</evidence>
<evidence type="ECO:0000313" key="10">
    <source>
        <dbReference type="Proteomes" id="UP000030063"/>
    </source>
</evidence>
<gene>
    <name evidence="9" type="ORF">TMS3_0122995</name>
</gene>
<evidence type="ECO:0000256" key="3">
    <source>
        <dbReference type="ARBA" id="ARBA00022723"/>
    </source>
</evidence>
<keyword evidence="2 6" id="KW-0349">Heme</keyword>
<proteinExistence type="predicted"/>
<evidence type="ECO:0000256" key="2">
    <source>
        <dbReference type="ARBA" id="ARBA00022617"/>
    </source>
</evidence>
<evidence type="ECO:0000256" key="5">
    <source>
        <dbReference type="ARBA" id="ARBA00023004"/>
    </source>
</evidence>
<evidence type="ECO:0000259" key="8">
    <source>
        <dbReference type="PROSITE" id="PS51007"/>
    </source>
</evidence>
<dbReference type="SUPFAM" id="SSF46626">
    <property type="entry name" value="Cytochrome c"/>
    <property type="match status" value="1"/>
</dbReference>
<keyword evidence="3 6" id="KW-0479">Metal-binding</keyword>
<dbReference type="PANTHER" id="PTHR37823">
    <property type="entry name" value="CYTOCHROME C-553-LIKE"/>
    <property type="match status" value="1"/>
</dbReference>
<name>A0A0A1YE85_9PSED</name>
<dbReference type="Gene3D" id="1.10.760.10">
    <property type="entry name" value="Cytochrome c-like domain"/>
    <property type="match status" value="1"/>
</dbReference>